<feature type="disulfide bond" evidence="1">
    <location>
        <begin position="116"/>
        <end position="133"/>
    </location>
</feature>
<comment type="caution">
    <text evidence="1">Lacks conserved residue(s) required for the propagation of feature annotation.</text>
</comment>
<evidence type="ECO:0000313" key="7">
    <source>
        <dbReference type="WBParaSite" id="PSAMB.scaffold174size69268.g3107.t1"/>
    </source>
</evidence>
<evidence type="ECO:0000259" key="4">
    <source>
        <dbReference type="PROSITE" id="PS50026"/>
    </source>
</evidence>
<dbReference type="InterPro" id="IPR013783">
    <property type="entry name" value="Ig-like_fold"/>
</dbReference>
<dbReference type="InterPro" id="IPR000742">
    <property type="entry name" value="EGF"/>
</dbReference>
<feature type="region of interest" description="Disordered" evidence="2">
    <location>
        <begin position="254"/>
        <end position="284"/>
    </location>
</feature>
<keyword evidence="6" id="KW-1185">Reference proteome</keyword>
<keyword evidence="3" id="KW-1133">Transmembrane helix</keyword>
<dbReference type="PROSITE" id="PS50835">
    <property type="entry name" value="IG_LIKE"/>
    <property type="match status" value="1"/>
</dbReference>
<dbReference type="SUPFAM" id="SSF57196">
    <property type="entry name" value="EGF/Laminin"/>
    <property type="match status" value="1"/>
</dbReference>
<name>A0A914VBQ7_9BILA</name>
<evidence type="ECO:0000256" key="3">
    <source>
        <dbReference type="SAM" id="Phobius"/>
    </source>
</evidence>
<dbReference type="AlphaFoldDB" id="A0A914VBQ7"/>
<feature type="transmembrane region" description="Helical" evidence="3">
    <location>
        <begin position="159"/>
        <end position="184"/>
    </location>
</feature>
<feature type="compositionally biased region" description="Polar residues" evidence="2">
    <location>
        <begin position="261"/>
        <end position="270"/>
    </location>
</feature>
<evidence type="ECO:0000313" key="6">
    <source>
        <dbReference type="Proteomes" id="UP000887566"/>
    </source>
</evidence>
<protein>
    <submittedName>
        <fullName evidence="7">Ig-like domain-containing protein</fullName>
    </submittedName>
</protein>
<dbReference type="Proteomes" id="UP000887566">
    <property type="component" value="Unplaced"/>
</dbReference>
<feature type="domain" description="EGF-like" evidence="4">
    <location>
        <begin position="104"/>
        <end position="145"/>
    </location>
</feature>
<keyword evidence="1" id="KW-0245">EGF-like domain</keyword>
<dbReference type="SUPFAM" id="SSF48726">
    <property type="entry name" value="Immunoglobulin"/>
    <property type="match status" value="1"/>
</dbReference>
<evidence type="ECO:0000256" key="1">
    <source>
        <dbReference type="PROSITE-ProRule" id="PRU00076"/>
    </source>
</evidence>
<dbReference type="Gene3D" id="2.60.40.10">
    <property type="entry name" value="Immunoglobulins"/>
    <property type="match status" value="1"/>
</dbReference>
<proteinExistence type="predicted"/>
<accession>A0A914VBQ7</accession>
<dbReference type="InterPro" id="IPR036179">
    <property type="entry name" value="Ig-like_dom_sf"/>
</dbReference>
<evidence type="ECO:0000259" key="5">
    <source>
        <dbReference type="PROSITE" id="PS50835"/>
    </source>
</evidence>
<evidence type="ECO:0000256" key="2">
    <source>
        <dbReference type="SAM" id="MobiDB-lite"/>
    </source>
</evidence>
<keyword evidence="3" id="KW-0812">Transmembrane</keyword>
<dbReference type="WBParaSite" id="PSAMB.scaffold174size69268.g3107.t1">
    <property type="protein sequence ID" value="PSAMB.scaffold174size69268.g3107.t1"/>
    <property type="gene ID" value="PSAMB.scaffold174size69268.g3107"/>
</dbReference>
<dbReference type="InterPro" id="IPR007110">
    <property type="entry name" value="Ig-like_dom"/>
</dbReference>
<feature type="disulfide bond" evidence="1">
    <location>
        <begin position="135"/>
        <end position="144"/>
    </location>
</feature>
<reference evidence="7" key="1">
    <citation type="submission" date="2022-11" db="UniProtKB">
        <authorList>
            <consortium name="WormBaseParasite"/>
        </authorList>
    </citation>
    <scope>IDENTIFICATION</scope>
</reference>
<keyword evidence="3" id="KW-0472">Membrane</keyword>
<dbReference type="PROSITE" id="PS50026">
    <property type="entry name" value="EGF_3"/>
    <property type="match status" value="1"/>
</dbReference>
<dbReference type="Gene3D" id="2.10.25.10">
    <property type="entry name" value="Laminin"/>
    <property type="match status" value="1"/>
</dbReference>
<keyword evidence="1" id="KW-1015">Disulfide bond</keyword>
<feature type="domain" description="Ig-like" evidence="5">
    <location>
        <begin position="1"/>
        <end position="93"/>
    </location>
</feature>
<dbReference type="PROSITE" id="PS00022">
    <property type="entry name" value="EGF_1"/>
    <property type="match status" value="1"/>
</dbReference>
<sequence length="284" mass="31881">MWRTTKIVQLGPGEPFALQCGIVGEFHDLAWFKDGEELEESDSLTIVDFPRESGRHGKAIVFSGFDADDHAGAYECYVKRKDDSYQSRKLLLQEKLGNPQTAKGFIACPKEKDELCLNYGICMMHKASESVSCLCLSESFGRHCAYFELAVDRVSLASYIMAMSTVTAAFFVLMCLCCCCCYSVKQRRQIKRFKIQIEILRSFTLPERESSPLINMRNPLDNEVSAKLQSMDVQNDHHCYYVGSTQPSPVRSAVPAENAEEQTTLSSNFSRPAIPVNFGTSNKT</sequence>
<organism evidence="6 7">
    <name type="scientific">Plectus sambesii</name>
    <dbReference type="NCBI Taxonomy" id="2011161"/>
    <lineage>
        <taxon>Eukaryota</taxon>
        <taxon>Metazoa</taxon>
        <taxon>Ecdysozoa</taxon>
        <taxon>Nematoda</taxon>
        <taxon>Chromadorea</taxon>
        <taxon>Plectida</taxon>
        <taxon>Plectina</taxon>
        <taxon>Plectoidea</taxon>
        <taxon>Plectidae</taxon>
        <taxon>Plectus</taxon>
    </lineage>
</organism>